<gene>
    <name evidence="1" type="ORF">H1164_00570</name>
</gene>
<dbReference type="Gene3D" id="2.60.20.10">
    <property type="entry name" value="Crystallins"/>
    <property type="match status" value="1"/>
</dbReference>
<organism evidence="1 2">
    <name type="scientific">Thermoactinomyces daqus</name>
    <dbReference type="NCBI Taxonomy" id="1329516"/>
    <lineage>
        <taxon>Bacteria</taxon>
        <taxon>Bacillati</taxon>
        <taxon>Bacillota</taxon>
        <taxon>Bacilli</taxon>
        <taxon>Bacillales</taxon>
        <taxon>Thermoactinomycetaceae</taxon>
        <taxon>Thermoactinomyces</taxon>
    </lineage>
</organism>
<dbReference type="SUPFAM" id="SSF49695">
    <property type="entry name" value="gamma-Crystallin-like"/>
    <property type="match status" value="1"/>
</dbReference>
<sequence length="124" mass="14053">MQQARLSLELFQDANFSGRRIRFRRRGVAVRNMNAFAFNDLLSSFRMSNPNNPGSLTLVLWEDVNYSGRRQVFFGSRSVPFVGPIFNDLTSSFIFVPRRLTSREINRIEATGSAAFLGVVEISA</sequence>
<dbReference type="AlphaFoldDB" id="A0A7W1X7C1"/>
<dbReference type="Proteomes" id="UP000530514">
    <property type="component" value="Unassembled WGS sequence"/>
</dbReference>
<comment type="caution">
    <text evidence="1">The sequence shown here is derived from an EMBL/GenBank/DDBJ whole genome shotgun (WGS) entry which is preliminary data.</text>
</comment>
<evidence type="ECO:0000313" key="2">
    <source>
        <dbReference type="Proteomes" id="UP000530514"/>
    </source>
</evidence>
<keyword evidence="2" id="KW-1185">Reference proteome</keyword>
<name>A0A7W1X7C1_9BACL</name>
<evidence type="ECO:0000313" key="1">
    <source>
        <dbReference type="EMBL" id="MBA4541406.1"/>
    </source>
</evidence>
<reference evidence="1 2" key="1">
    <citation type="submission" date="2020-07" db="EMBL/GenBank/DDBJ databases">
        <authorList>
            <person name="Feng H."/>
        </authorList>
    </citation>
    <scope>NUCLEOTIDE SEQUENCE [LARGE SCALE GENOMIC DNA]</scope>
    <source>
        <strain evidence="2">s-11</strain>
    </source>
</reference>
<dbReference type="OrthoDB" id="2654857at2"/>
<proteinExistence type="predicted"/>
<dbReference type="InterPro" id="IPR011024">
    <property type="entry name" value="G_crystallin-like"/>
</dbReference>
<accession>A0A7W1X7C1</accession>
<dbReference type="EMBL" id="JACEIP010000001">
    <property type="protein sequence ID" value="MBA4541406.1"/>
    <property type="molecule type" value="Genomic_DNA"/>
</dbReference>
<protein>
    <submittedName>
        <fullName evidence="1">Uncharacterized protein</fullName>
    </submittedName>
</protein>